<reference evidence="2" key="1">
    <citation type="journal article" date="2019" name="Int. J. Syst. Evol. Microbiol.">
        <title>The Global Catalogue of Microorganisms (GCM) 10K type strain sequencing project: providing services to taxonomists for standard genome sequencing and annotation.</title>
        <authorList>
            <consortium name="The Broad Institute Genomics Platform"/>
            <consortium name="The Broad Institute Genome Sequencing Center for Infectious Disease"/>
            <person name="Wu L."/>
            <person name="Ma J."/>
        </authorList>
    </citation>
    <scope>NUCLEOTIDE SEQUENCE [LARGE SCALE GENOMIC DNA]</scope>
    <source>
        <strain evidence="2">JCM 31696</strain>
    </source>
</reference>
<protein>
    <recommendedName>
        <fullName evidence="3">AAA family ATPase</fullName>
    </recommendedName>
</protein>
<name>A0ABW3CNV7_9ACTN</name>
<feature type="non-terminal residue" evidence="1">
    <location>
        <position position="1"/>
    </location>
</feature>
<sequence>FNILDPATRAVWATRLRSVGTGVVVFDCLRPVLDALGLDEHKDAGRFLVAFDALLEEAEADEAALVHHMGHNGERSRGDSRLLDWPDVTWRLVRKDHDDPSSPRYFTAFGRDVDVPEGLLVYDQDARRLTLTEGTRKDAQTEGFVQLVVDAVTASPGLTQNSLCKEITGDDHVILGARDIAISRGLIHLHTGKNRSKNHHPGKAGAVGCREVPCTTPDGGAVGAVIAHSTAPPLPDGADTTPHPAPAPDACQGCGWPVESNAHELQCGGTPR</sequence>
<proteinExistence type="predicted"/>
<keyword evidence="2" id="KW-1185">Reference proteome</keyword>
<evidence type="ECO:0000313" key="1">
    <source>
        <dbReference type="EMBL" id="MFD0855472.1"/>
    </source>
</evidence>
<evidence type="ECO:0000313" key="2">
    <source>
        <dbReference type="Proteomes" id="UP001597083"/>
    </source>
</evidence>
<dbReference type="EMBL" id="JBHTIR010003606">
    <property type="protein sequence ID" value="MFD0855472.1"/>
    <property type="molecule type" value="Genomic_DNA"/>
</dbReference>
<organism evidence="1 2">
    <name type="scientific">Actinomadura adrarensis</name>
    <dbReference type="NCBI Taxonomy" id="1819600"/>
    <lineage>
        <taxon>Bacteria</taxon>
        <taxon>Bacillati</taxon>
        <taxon>Actinomycetota</taxon>
        <taxon>Actinomycetes</taxon>
        <taxon>Streptosporangiales</taxon>
        <taxon>Thermomonosporaceae</taxon>
        <taxon>Actinomadura</taxon>
    </lineage>
</organism>
<comment type="caution">
    <text evidence="1">The sequence shown here is derived from an EMBL/GenBank/DDBJ whole genome shotgun (WGS) entry which is preliminary data.</text>
</comment>
<dbReference type="Gene3D" id="3.40.50.300">
    <property type="entry name" value="P-loop containing nucleotide triphosphate hydrolases"/>
    <property type="match status" value="1"/>
</dbReference>
<gene>
    <name evidence="1" type="ORF">ACFQ07_24735</name>
</gene>
<dbReference type="Proteomes" id="UP001597083">
    <property type="component" value="Unassembled WGS sequence"/>
</dbReference>
<evidence type="ECO:0008006" key="3">
    <source>
        <dbReference type="Google" id="ProtNLM"/>
    </source>
</evidence>
<accession>A0ABW3CNV7</accession>
<dbReference type="InterPro" id="IPR027417">
    <property type="entry name" value="P-loop_NTPase"/>
</dbReference>